<proteinExistence type="predicted"/>
<keyword evidence="2" id="KW-1185">Reference proteome</keyword>
<evidence type="ECO:0000313" key="2">
    <source>
        <dbReference type="Proteomes" id="UP001627154"/>
    </source>
</evidence>
<sequence>MSCGPAIKTNDGEINSLTLFFPRSKEYKLYAQTILHRINKEMIENDQLYQFISNRSNGHSFYKKAINAVKIIVVSSWIRFWYTE</sequence>
<dbReference type="Proteomes" id="UP001627154">
    <property type="component" value="Unassembled WGS sequence"/>
</dbReference>
<accession>A0ABD2X992</accession>
<organism evidence="1 2">
    <name type="scientific">Trichogramma kaykai</name>
    <dbReference type="NCBI Taxonomy" id="54128"/>
    <lineage>
        <taxon>Eukaryota</taxon>
        <taxon>Metazoa</taxon>
        <taxon>Ecdysozoa</taxon>
        <taxon>Arthropoda</taxon>
        <taxon>Hexapoda</taxon>
        <taxon>Insecta</taxon>
        <taxon>Pterygota</taxon>
        <taxon>Neoptera</taxon>
        <taxon>Endopterygota</taxon>
        <taxon>Hymenoptera</taxon>
        <taxon>Apocrita</taxon>
        <taxon>Proctotrupomorpha</taxon>
        <taxon>Chalcidoidea</taxon>
        <taxon>Trichogrammatidae</taxon>
        <taxon>Trichogramma</taxon>
    </lineage>
</organism>
<evidence type="ECO:0000313" key="1">
    <source>
        <dbReference type="EMBL" id="KAL3401474.1"/>
    </source>
</evidence>
<comment type="caution">
    <text evidence="1">The sequence shown here is derived from an EMBL/GenBank/DDBJ whole genome shotgun (WGS) entry which is preliminary data.</text>
</comment>
<gene>
    <name evidence="1" type="ORF">TKK_005311</name>
</gene>
<dbReference type="AlphaFoldDB" id="A0ABD2X992"/>
<name>A0ABD2X992_9HYME</name>
<protein>
    <submittedName>
        <fullName evidence="1">Uncharacterized protein</fullName>
    </submittedName>
</protein>
<reference evidence="1 2" key="1">
    <citation type="journal article" date="2024" name="bioRxiv">
        <title>A reference genome for Trichogramma kaykai: A tiny desert-dwelling parasitoid wasp with competing sex-ratio distorters.</title>
        <authorList>
            <person name="Culotta J."/>
            <person name="Lindsey A.R."/>
        </authorList>
    </citation>
    <scope>NUCLEOTIDE SEQUENCE [LARGE SCALE GENOMIC DNA]</scope>
    <source>
        <strain evidence="1 2">KSX58</strain>
    </source>
</reference>
<dbReference type="EMBL" id="JBJJXI010000045">
    <property type="protein sequence ID" value="KAL3401474.1"/>
    <property type="molecule type" value="Genomic_DNA"/>
</dbReference>